<dbReference type="GO" id="GO:0005829">
    <property type="term" value="C:cytosol"/>
    <property type="evidence" value="ECO:0007669"/>
    <property type="project" value="TreeGrafter"/>
</dbReference>
<dbReference type="Gene3D" id="3.40.50.2300">
    <property type="match status" value="1"/>
</dbReference>
<reference evidence="3 4" key="1">
    <citation type="journal article" date="2008" name="BMC Genomics">
        <title>Complete genome of Phenylobacterium zucineum - a novel facultative intracellular bacterium isolated from human erythroleukemia cell line K562.</title>
        <authorList>
            <person name="Luo Y."/>
            <person name="Xu X."/>
            <person name="Ding Z."/>
            <person name="Liu Z."/>
            <person name="Zhang B."/>
            <person name="Yan Z."/>
            <person name="Sun J."/>
            <person name="Hu S."/>
            <person name="Hu X."/>
        </authorList>
    </citation>
    <scope>NUCLEOTIDE SEQUENCE [LARGE SCALE GENOMIC DNA]</scope>
    <source>
        <strain evidence="3 4">HLK1</strain>
    </source>
</reference>
<dbReference type="InterPro" id="IPR027417">
    <property type="entry name" value="P-loop_NTPase"/>
</dbReference>
<dbReference type="Pfam" id="PF06564">
    <property type="entry name" value="CBP_BcsQ"/>
    <property type="match status" value="1"/>
</dbReference>
<protein>
    <submittedName>
        <fullName evidence="3">Flp pilus assembly protein, ATPase</fullName>
    </submittedName>
</protein>
<name>B4R9H8_PHEZH</name>
<organism evidence="3 4">
    <name type="scientific">Phenylobacterium zucineum (strain HLK1)</name>
    <dbReference type="NCBI Taxonomy" id="450851"/>
    <lineage>
        <taxon>Bacteria</taxon>
        <taxon>Pseudomonadati</taxon>
        <taxon>Pseudomonadota</taxon>
        <taxon>Alphaproteobacteria</taxon>
        <taxon>Caulobacterales</taxon>
        <taxon>Caulobacteraceae</taxon>
        <taxon>Phenylobacterium</taxon>
    </lineage>
</organism>
<accession>B4R9H8</accession>
<dbReference type="GO" id="GO:0016887">
    <property type="term" value="F:ATP hydrolysis activity"/>
    <property type="evidence" value="ECO:0007669"/>
    <property type="project" value="TreeGrafter"/>
</dbReference>
<dbReference type="eggNOG" id="COG4963">
    <property type="taxonomic scope" value="Bacteria"/>
</dbReference>
<dbReference type="OrthoDB" id="9783172at2"/>
<dbReference type="SUPFAM" id="SSF52540">
    <property type="entry name" value="P-loop containing nucleoside triphosphate hydrolases"/>
    <property type="match status" value="1"/>
</dbReference>
<dbReference type="STRING" id="450851.PHZ_c3029"/>
<keyword evidence="2" id="KW-0067">ATP-binding</keyword>
<dbReference type="RefSeq" id="WP_012523576.1">
    <property type="nucleotide sequence ID" value="NC_011144.1"/>
</dbReference>
<evidence type="ECO:0000313" key="4">
    <source>
        <dbReference type="Proteomes" id="UP000001868"/>
    </source>
</evidence>
<dbReference type="GO" id="GO:0051782">
    <property type="term" value="P:negative regulation of cell division"/>
    <property type="evidence" value="ECO:0007669"/>
    <property type="project" value="TreeGrafter"/>
</dbReference>
<dbReference type="HOGENOM" id="CLU_055440_0_0_5"/>
<dbReference type="KEGG" id="pzu:PHZ_c3029"/>
<sequence>MSVNSLHGRRILALGAALAPHAKGPLAGADLELGGIDQLAELASVPRDLVLIDADAWAAPELAAAVKTLSGLKACPPVLLVGESLPAGLVRNLLRLGDSDVLEAPFTGEQLTAAVLGLLAASTPAPQASAGGESRCWAVSGAVGGAGATTLAIEIATALAARSKKDRSVCLIDLNLADGAAAAYLGAQPAMRLADFGQAAERLDAAMLQAFITPVSKQLDLLAGVRDPGGFDAVSREAVLRVLEVACECYDWVILDVPRHRRPWTLEALAGCDEVLVISELTVPALLAARAYSDEIEHALGKGLKPRIVLNRLASRMFGPAPSMAEAERALQRKAEAGVSSDWEAAAASANLGGPIAQHRPKSKIVKDVQLLVERLAEAPARQGAKAA</sequence>
<dbReference type="GO" id="GO:0005524">
    <property type="term" value="F:ATP binding"/>
    <property type="evidence" value="ECO:0007669"/>
    <property type="project" value="UniProtKB-KW"/>
</dbReference>
<dbReference type="InterPro" id="IPR017746">
    <property type="entry name" value="Cellulose_synthase_operon_BcsQ"/>
</dbReference>
<dbReference type="InterPro" id="IPR050625">
    <property type="entry name" value="ParA/MinD_ATPase"/>
</dbReference>
<dbReference type="PANTHER" id="PTHR43384:SF6">
    <property type="entry name" value="SEPTUM SITE-DETERMINING PROTEIN MIND HOMOLOG, CHLOROPLASTIC"/>
    <property type="match status" value="1"/>
</dbReference>
<evidence type="ECO:0000313" key="3">
    <source>
        <dbReference type="EMBL" id="ACG79438.1"/>
    </source>
</evidence>
<dbReference type="AlphaFoldDB" id="B4R9H8"/>
<gene>
    <name evidence="3" type="primary">cpaE</name>
    <name evidence="3" type="ordered locus">PHZ_c3029</name>
</gene>
<dbReference type="EMBL" id="CP000747">
    <property type="protein sequence ID" value="ACG79438.1"/>
    <property type="molecule type" value="Genomic_DNA"/>
</dbReference>
<dbReference type="Gene3D" id="3.40.50.300">
    <property type="entry name" value="P-loop containing nucleotide triphosphate hydrolases"/>
    <property type="match status" value="1"/>
</dbReference>
<evidence type="ECO:0000256" key="1">
    <source>
        <dbReference type="ARBA" id="ARBA00022741"/>
    </source>
</evidence>
<keyword evidence="4" id="KW-1185">Reference proteome</keyword>
<dbReference type="PANTHER" id="PTHR43384">
    <property type="entry name" value="SEPTUM SITE-DETERMINING PROTEIN MIND HOMOLOG, CHLOROPLASTIC-RELATED"/>
    <property type="match status" value="1"/>
</dbReference>
<keyword evidence="1" id="KW-0547">Nucleotide-binding</keyword>
<dbReference type="GO" id="GO:0009898">
    <property type="term" value="C:cytoplasmic side of plasma membrane"/>
    <property type="evidence" value="ECO:0007669"/>
    <property type="project" value="TreeGrafter"/>
</dbReference>
<evidence type="ECO:0000256" key="2">
    <source>
        <dbReference type="ARBA" id="ARBA00022840"/>
    </source>
</evidence>
<dbReference type="Proteomes" id="UP000001868">
    <property type="component" value="Chromosome"/>
</dbReference>
<proteinExistence type="predicted"/>